<dbReference type="RefSeq" id="WP_207107918.1">
    <property type="nucleotide sequence ID" value="NZ_JAFLVR010000018.1"/>
</dbReference>
<dbReference type="PANTHER" id="PTHR36925">
    <property type="entry name" value="COBALT-PRECORRIN-6A REDUCTASE"/>
    <property type="match status" value="1"/>
</dbReference>
<dbReference type="NCBIfam" id="TIGR00715">
    <property type="entry name" value="precor6x_red"/>
    <property type="match status" value="1"/>
</dbReference>
<evidence type="ECO:0000256" key="1">
    <source>
        <dbReference type="ARBA" id="ARBA00004953"/>
    </source>
</evidence>
<gene>
    <name evidence="4" type="primary">cobK</name>
    <name evidence="4" type="ORF">JZO85_07685</name>
</gene>
<accession>A0ABS3HFC4</accession>
<keyword evidence="2" id="KW-0169">Cobalamin biosynthesis</keyword>
<dbReference type="GO" id="GO:0016994">
    <property type="term" value="F:precorrin-6A reductase activity"/>
    <property type="evidence" value="ECO:0007669"/>
    <property type="project" value="UniProtKB-EC"/>
</dbReference>
<keyword evidence="5" id="KW-1185">Reference proteome</keyword>
<proteinExistence type="predicted"/>
<evidence type="ECO:0000256" key="3">
    <source>
        <dbReference type="ARBA" id="ARBA00023002"/>
    </source>
</evidence>
<dbReference type="EMBL" id="JAFLVR010000018">
    <property type="protein sequence ID" value="MBO0452143.1"/>
    <property type="molecule type" value="Genomic_DNA"/>
</dbReference>
<protein>
    <submittedName>
        <fullName evidence="4">Precorrin-6A reductase</fullName>
        <ecNumber evidence="4">1.3.1.54</ecNumber>
    </submittedName>
</protein>
<dbReference type="InterPro" id="IPR003723">
    <property type="entry name" value="Precorrin-6x_reduct"/>
</dbReference>
<dbReference type="EC" id="1.3.1.54" evidence="4"/>
<dbReference type="PROSITE" id="PS51014">
    <property type="entry name" value="COBK_CBIJ"/>
    <property type="match status" value="1"/>
</dbReference>
<dbReference type="Pfam" id="PF02571">
    <property type="entry name" value="CbiJ"/>
    <property type="match status" value="1"/>
</dbReference>
<organism evidence="4 5">
    <name type="scientific">Candidatus Enterococcus murrayae</name>
    <dbReference type="NCBI Taxonomy" id="2815321"/>
    <lineage>
        <taxon>Bacteria</taxon>
        <taxon>Bacillati</taxon>
        <taxon>Bacillota</taxon>
        <taxon>Bacilli</taxon>
        <taxon>Lactobacillales</taxon>
        <taxon>Enterococcaceae</taxon>
        <taxon>Enterococcus</taxon>
    </lineage>
</organism>
<sequence>MILLLGGTSESLKIAEALNECDIRFYLSVVTDYGENLAKSVAEHIIKGRLTRTEMISFILNHKIDLVIDATHPYAVEVSKNAIAACFDTEINYYRFERPSYHAEEMVSVDSIKAACQKALENSGNIYLTTGSKTLGEFLKYLPKERIIARVLPTADVLMTIEKFGLSTAQIEAIKGPFSKSLNRELLIHNRAGVMITKESGQAGGFLEKVQACNELNIPCIVLEREQIEYPNKFSSIEELIDRIKG</sequence>
<reference evidence="4 5" key="1">
    <citation type="submission" date="2021-03" db="EMBL/GenBank/DDBJ databases">
        <title>Enterococcal diversity collection.</title>
        <authorList>
            <person name="Gilmore M.S."/>
            <person name="Schwartzman J."/>
            <person name="Van Tyne D."/>
            <person name="Martin M."/>
            <person name="Earl A.M."/>
            <person name="Manson A.L."/>
            <person name="Straub T."/>
            <person name="Salamzade R."/>
            <person name="Saavedra J."/>
            <person name="Lebreton F."/>
            <person name="Prichula J."/>
            <person name="Schaufler K."/>
            <person name="Gaca A."/>
            <person name="Sgardioli B."/>
            <person name="Wagenaar J."/>
            <person name="Strong T."/>
        </authorList>
    </citation>
    <scope>NUCLEOTIDE SEQUENCE [LARGE SCALE GENOMIC DNA]</scope>
    <source>
        <strain evidence="4 5">MJM16</strain>
    </source>
</reference>
<dbReference type="Proteomes" id="UP000664495">
    <property type="component" value="Unassembled WGS sequence"/>
</dbReference>
<keyword evidence="3 4" id="KW-0560">Oxidoreductase</keyword>
<comment type="pathway">
    <text evidence="1">Cofactor biosynthesis; adenosylcobalamin biosynthesis.</text>
</comment>
<dbReference type="PANTHER" id="PTHR36925:SF1">
    <property type="entry name" value="COBALT-PRECORRIN-6A REDUCTASE"/>
    <property type="match status" value="1"/>
</dbReference>
<comment type="caution">
    <text evidence="4">The sequence shown here is derived from an EMBL/GenBank/DDBJ whole genome shotgun (WGS) entry which is preliminary data.</text>
</comment>
<evidence type="ECO:0000313" key="5">
    <source>
        <dbReference type="Proteomes" id="UP000664495"/>
    </source>
</evidence>
<evidence type="ECO:0000256" key="2">
    <source>
        <dbReference type="ARBA" id="ARBA00022573"/>
    </source>
</evidence>
<evidence type="ECO:0000313" key="4">
    <source>
        <dbReference type="EMBL" id="MBO0452143.1"/>
    </source>
</evidence>
<name>A0ABS3HFC4_9ENTE</name>